<keyword evidence="2" id="KW-1185">Reference proteome</keyword>
<gene>
    <name evidence="1" type="ORF">CLMAG_61160</name>
</gene>
<dbReference type="AlphaFoldDB" id="A0A162QK41"/>
<name>A0A162QK41_9CLOT</name>
<sequence length="46" mass="5130">MINTVQTYSLNNDGLYDQIDVVKNSGTISSKIFNGFTVDIGELFKE</sequence>
<dbReference type="Proteomes" id="UP000076603">
    <property type="component" value="Unassembled WGS sequence"/>
</dbReference>
<dbReference type="EMBL" id="LWAE01000016">
    <property type="protein sequence ID" value="KZL88623.1"/>
    <property type="molecule type" value="Genomic_DNA"/>
</dbReference>
<comment type="caution">
    <text evidence="1">The sequence shown here is derived from an EMBL/GenBank/DDBJ whole genome shotgun (WGS) entry which is preliminary data.</text>
</comment>
<evidence type="ECO:0000313" key="2">
    <source>
        <dbReference type="Proteomes" id="UP000076603"/>
    </source>
</evidence>
<accession>A0A162QK41</accession>
<proteinExistence type="predicted"/>
<organism evidence="1 2">
    <name type="scientific">Clostridium magnum DSM 2767</name>
    <dbReference type="NCBI Taxonomy" id="1121326"/>
    <lineage>
        <taxon>Bacteria</taxon>
        <taxon>Bacillati</taxon>
        <taxon>Bacillota</taxon>
        <taxon>Clostridia</taxon>
        <taxon>Eubacteriales</taxon>
        <taxon>Clostridiaceae</taxon>
        <taxon>Clostridium</taxon>
    </lineage>
</organism>
<evidence type="ECO:0000313" key="1">
    <source>
        <dbReference type="EMBL" id="KZL88623.1"/>
    </source>
</evidence>
<dbReference type="PATRIC" id="fig|1121326.3.peg.6180"/>
<protein>
    <submittedName>
        <fullName evidence="1">Uncharacterized protein</fullName>
    </submittedName>
</protein>
<reference evidence="1 2" key="1">
    <citation type="submission" date="2016-04" db="EMBL/GenBank/DDBJ databases">
        <title>Genome sequence of Clostridium magnum DSM 2767.</title>
        <authorList>
            <person name="Poehlein A."/>
            <person name="Uhlig R."/>
            <person name="Fischer R."/>
            <person name="Bahl H."/>
            <person name="Daniel R."/>
        </authorList>
    </citation>
    <scope>NUCLEOTIDE SEQUENCE [LARGE SCALE GENOMIC DNA]</scope>
    <source>
        <strain evidence="1 2">DSM 2767</strain>
    </source>
</reference>